<dbReference type="InterPro" id="IPR000433">
    <property type="entry name" value="Znf_ZZ"/>
</dbReference>
<evidence type="ECO:0000313" key="7">
    <source>
        <dbReference type="Proteomes" id="UP000187209"/>
    </source>
</evidence>
<gene>
    <name evidence="6" type="ORF">SteCoe_25415</name>
</gene>
<dbReference type="GO" id="GO:0008270">
    <property type="term" value="F:zinc ion binding"/>
    <property type="evidence" value="ECO:0007669"/>
    <property type="project" value="UniProtKB-KW"/>
</dbReference>
<dbReference type="CDD" id="cd02249">
    <property type="entry name" value="ZZ"/>
    <property type="match status" value="1"/>
</dbReference>
<keyword evidence="7" id="KW-1185">Reference proteome</keyword>
<dbReference type="OrthoDB" id="661148at2759"/>
<dbReference type="Gene3D" id="3.30.60.90">
    <property type="match status" value="1"/>
</dbReference>
<evidence type="ECO:0000313" key="6">
    <source>
        <dbReference type="EMBL" id="OMJ75446.1"/>
    </source>
</evidence>
<dbReference type="Pfam" id="PF00569">
    <property type="entry name" value="ZZ"/>
    <property type="match status" value="1"/>
</dbReference>
<evidence type="ECO:0000256" key="1">
    <source>
        <dbReference type="ARBA" id="ARBA00022723"/>
    </source>
</evidence>
<name>A0A1R2BF91_9CILI</name>
<keyword evidence="2 4" id="KW-0863">Zinc-finger</keyword>
<sequence length="528" mass="60909">MLEKYKESSVSILEKAKTANLKDCVLNLELSIHLDKEDLTSTLYCNCTKNSYEKFLHILPPSSLTEIIPDFTLLPGIECPELDLHPIGSQENVTLTWTKPFYCIVIWASRSQSYNKLMLNIDEILQSHKNIEVVSICIDENAESVIPNIQNFHSSGLSEISRQGIEVSEIPCFLLVSNRIIHAVLDLSHNLPKEIWAMIDGRPGKILPNLGSTIKTLTLEDTKLELDGSLWYLLIFPGSENEYFLRHLTQILDESPEIAEKIKVITIEKTDLTSVELKSHPGEFFIIHNTVVVLRCDMTYTDIYHILKDLLFPKIFSRDEFLEKKSRFEYSTSQWQEKHPSCPMPSVHFIFSKKIFLNSETHEEKHVRLEGKYLTIQKETIEEFYDILLLFFPIALNNIIYEAPSHTISPGEQCSVCDELLEQQTHYLCVYCKPALYFCENCNHPHPVFRFTQDVAGLDHLTWGAFNFSIDRIDEGERFDIICNLCKEKIPGVRWKCAVCSDFDVCGMCLYEVRSHPKDHILIRILPQ</sequence>
<organism evidence="6 7">
    <name type="scientific">Stentor coeruleus</name>
    <dbReference type="NCBI Taxonomy" id="5963"/>
    <lineage>
        <taxon>Eukaryota</taxon>
        <taxon>Sar</taxon>
        <taxon>Alveolata</taxon>
        <taxon>Ciliophora</taxon>
        <taxon>Postciliodesmatophora</taxon>
        <taxon>Heterotrichea</taxon>
        <taxon>Heterotrichida</taxon>
        <taxon>Stentoridae</taxon>
        <taxon>Stentor</taxon>
    </lineage>
</organism>
<evidence type="ECO:0000256" key="2">
    <source>
        <dbReference type="ARBA" id="ARBA00022771"/>
    </source>
</evidence>
<reference evidence="6 7" key="1">
    <citation type="submission" date="2016-11" db="EMBL/GenBank/DDBJ databases">
        <title>The macronuclear genome of Stentor coeruleus: a giant cell with tiny introns.</title>
        <authorList>
            <person name="Slabodnick M."/>
            <person name="Ruby J.G."/>
            <person name="Reiff S.B."/>
            <person name="Swart E.C."/>
            <person name="Gosai S."/>
            <person name="Prabakaran S."/>
            <person name="Witkowska E."/>
            <person name="Larue G.E."/>
            <person name="Fisher S."/>
            <person name="Freeman R.M."/>
            <person name="Gunawardena J."/>
            <person name="Chu W."/>
            <person name="Stover N.A."/>
            <person name="Gregory B.D."/>
            <person name="Nowacki M."/>
            <person name="Derisi J."/>
            <person name="Roy S.W."/>
            <person name="Marshall W.F."/>
            <person name="Sood P."/>
        </authorList>
    </citation>
    <scope>NUCLEOTIDE SEQUENCE [LARGE SCALE GENOMIC DNA]</scope>
    <source>
        <strain evidence="6">WM001</strain>
    </source>
</reference>
<evidence type="ECO:0000259" key="5">
    <source>
        <dbReference type="PROSITE" id="PS50135"/>
    </source>
</evidence>
<feature type="domain" description="ZZ-type" evidence="5">
    <location>
        <begin position="478"/>
        <end position="528"/>
    </location>
</feature>
<accession>A0A1R2BF91</accession>
<dbReference type="AlphaFoldDB" id="A0A1R2BF91"/>
<dbReference type="PROSITE" id="PS01357">
    <property type="entry name" value="ZF_ZZ_1"/>
    <property type="match status" value="1"/>
</dbReference>
<dbReference type="Proteomes" id="UP000187209">
    <property type="component" value="Unassembled WGS sequence"/>
</dbReference>
<proteinExistence type="predicted"/>
<protein>
    <recommendedName>
        <fullName evidence="5">ZZ-type domain-containing protein</fullName>
    </recommendedName>
</protein>
<dbReference type="EMBL" id="MPUH01000690">
    <property type="protein sequence ID" value="OMJ75446.1"/>
    <property type="molecule type" value="Genomic_DNA"/>
</dbReference>
<dbReference type="SMART" id="SM00291">
    <property type="entry name" value="ZnF_ZZ"/>
    <property type="match status" value="1"/>
</dbReference>
<dbReference type="InterPro" id="IPR043145">
    <property type="entry name" value="Znf_ZZ_sf"/>
</dbReference>
<dbReference type="SUPFAM" id="SSF57850">
    <property type="entry name" value="RING/U-box"/>
    <property type="match status" value="1"/>
</dbReference>
<keyword evidence="3" id="KW-0862">Zinc</keyword>
<dbReference type="PROSITE" id="PS50135">
    <property type="entry name" value="ZF_ZZ_2"/>
    <property type="match status" value="1"/>
</dbReference>
<keyword evidence="1" id="KW-0479">Metal-binding</keyword>
<comment type="caution">
    <text evidence="6">The sequence shown here is derived from an EMBL/GenBank/DDBJ whole genome shotgun (WGS) entry which is preliminary data.</text>
</comment>
<evidence type="ECO:0000256" key="3">
    <source>
        <dbReference type="ARBA" id="ARBA00022833"/>
    </source>
</evidence>
<evidence type="ECO:0000256" key="4">
    <source>
        <dbReference type="PROSITE-ProRule" id="PRU00228"/>
    </source>
</evidence>